<evidence type="ECO:0000313" key="4">
    <source>
        <dbReference type="WBParaSite" id="sdigi.contig204.g6076.t1"/>
    </source>
</evidence>
<dbReference type="WBParaSite" id="sdigi.contig204.g6076.t1">
    <property type="protein sequence ID" value="sdigi.contig204.g6076.t1"/>
    <property type="gene ID" value="sdigi.contig204.g6076"/>
</dbReference>
<dbReference type="AlphaFoldDB" id="A0A915PK43"/>
<reference evidence="4" key="1">
    <citation type="submission" date="2022-11" db="UniProtKB">
        <authorList>
            <consortium name="WormBaseParasite"/>
        </authorList>
    </citation>
    <scope>IDENTIFICATION</scope>
</reference>
<feature type="region of interest" description="Disordered" evidence="2">
    <location>
        <begin position="239"/>
        <end position="273"/>
    </location>
</feature>
<dbReference type="Proteomes" id="UP000887581">
    <property type="component" value="Unplaced"/>
</dbReference>
<proteinExistence type="predicted"/>
<keyword evidence="1" id="KW-0175">Coiled coil</keyword>
<feature type="compositionally biased region" description="Polar residues" evidence="2">
    <location>
        <begin position="242"/>
        <end position="252"/>
    </location>
</feature>
<sequence length="403" mass="45382">MMAKTENEEKIKIEKVVEKTPELITNRGRVRSKEDEEALDRKIAEIRRKNQLIEQRKEKKTVQILSTNMGKQVFIVDQEDQSAQMYIFHQIKKKSGQCYVNNNEKRLSKPKRPGEWDREWDAGKISVENWKENVPDIDNNKGPNAHFLRGFKNRDGTNRRNFSNATESKKVAAIKKKQKLQLNKFAVTEINKKVSLSNKKLFDGKNSKTSKKDFGNGTSGDGTLLRSTHLMKPVSRLKPFHASSNGETNKQPIVSKKPFSGSSRRRYSNRRAASNTAVSLPAVSIQHLDTVKVNVPMLGLKKTIELVIKHAHYGQTEVLLHKVSLEDEMLGLKSLGWLTLSGSVDFMAQLMQLCREDAKAITKSNNNVSSDDNNQQKLSTTAVVCTVTASSASVLPDAKEYGS</sequence>
<keyword evidence="3" id="KW-1185">Reference proteome</keyword>
<evidence type="ECO:0000256" key="1">
    <source>
        <dbReference type="SAM" id="Coils"/>
    </source>
</evidence>
<evidence type="ECO:0000313" key="3">
    <source>
        <dbReference type="Proteomes" id="UP000887581"/>
    </source>
</evidence>
<feature type="region of interest" description="Disordered" evidence="2">
    <location>
        <begin position="202"/>
        <end position="226"/>
    </location>
</feature>
<feature type="region of interest" description="Disordered" evidence="2">
    <location>
        <begin position="134"/>
        <end position="168"/>
    </location>
</feature>
<name>A0A915PK43_9BILA</name>
<feature type="compositionally biased region" description="Basic and acidic residues" evidence="2">
    <location>
        <begin position="202"/>
        <end position="214"/>
    </location>
</feature>
<feature type="coiled-coil region" evidence="1">
    <location>
        <begin position="36"/>
        <end position="63"/>
    </location>
</feature>
<organism evidence="3 4">
    <name type="scientific">Setaria digitata</name>
    <dbReference type="NCBI Taxonomy" id="48799"/>
    <lineage>
        <taxon>Eukaryota</taxon>
        <taxon>Metazoa</taxon>
        <taxon>Ecdysozoa</taxon>
        <taxon>Nematoda</taxon>
        <taxon>Chromadorea</taxon>
        <taxon>Rhabditida</taxon>
        <taxon>Spirurina</taxon>
        <taxon>Spiruromorpha</taxon>
        <taxon>Filarioidea</taxon>
        <taxon>Setariidae</taxon>
        <taxon>Setaria</taxon>
    </lineage>
</organism>
<protein>
    <submittedName>
        <fullName evidence="4">Uncharacterized protein</fullName>
    </submittedName>
</protein>
<accession>A0A915PK43</accession>
<evidence type="ECO:0000256" key="2">
    <source>
        <dbReference type="SAM" id="MobiDB-lite"/>
    </source>
</evidence>